<dbReference type="PROSITE" id="PS50115">
    <property type="entry name" value="ARFGAP"/>
    <property type="match status" value="1"/>
</dbReference>
<feature type="domain" description="Arf-GAP" evidence="14">
    <location>
        <begin position="789"/>
        <end position="901"/>
    </location>
</feature>
<accession>A0AAW1PC90</accession>
<keyword evidence="17" id="KW-1185">Reference proteome</keyword>
<dbReference type="SMART" id="SM00273">
    <property type="entry name" value="ENTH"/>
    <property type="match status" value="1"/>
</dbReference>
<dbReference type="Pfam" id="PF01412">
    <property type="entry name" value="ArfGap"/>
    <property type="match status" value="1"/>
</dbReference>
<keyword evidence="5" id="KW-0808">Transferase</keyword>
<dbReference type="AlphaFoldDB" id="A0AAW1PC90"/>
<evidence type="ECO:0000256" key="5">
    <source>
        <dbReference type="ARBA" id="ARBA00022679"/>
    </source>
</evidence>
<dbReference type="InterPro" id="IPR008942">
    <property type="entry name" value="ENTH_VHS"/>
</dbReference>
<dbReference type="GO" id="GO:0008270">
    <property type="term" value="F:zinc ion binding"/>
    <property type="evidence" value="ECO:0007669"/>
    <property type="project" value="UniProtKB-KW"/>
</dbReference>
<dbReference type="InterPro" id="IPR052700">
    <property type="entry name" value="Carb_kinase_PfkB-like"/>
</dbReference>
<evidence type="ECO:0000259" key="14">
    <source>
        <dbReference type="PROSITE" id="PS50115"/>
    </source>
</evidence>
<dbReference type="Gene3D" id="1.10.220.150">
    <property type="entry name" value="Arf GTPase activating protein"/>
    <property type="match status" value="1"/>
</dbReference>
<dbReference type="Gene3D" id="3.40.1190.20">
    <property type="match status" value="1"/>
</dbReference>
<name>A0AAW1PC90_9CHLO</name>
<comment type="similarity">
    <text evidence="3">Belongs to the carbohydrate kinase PfkB family.</text>
</comment>
<evidence type="ECO:0000256" key="3">
    <source>
        <dbReference type="ARBA" id="ARBA00010688"/>
    </source>
</evidence>
<dbReference type="Pfam" id="PF01417">
    <property type="entry name" value="ENTH"/>
    <property type="match status" value="1"/>
</dbReference>
<feature type="region of interest" description="Disordered" evidence="13">
    <location>
        <begin position="1218"/>
        <end position="1250"/>
    </location>
</feature>
<evidence type="ECO:0000313" key="17">
    <source>
        <dbReference type="Proteomes" id="UP001465755"/>
    </source>
</evidence>
<dbReference type="Pfam" id="PF03641">
    <property type="entry name" value="Lysine_decarbox"/>
    <property type="match status" value="1"/>
</dbReference>
<evidence type="ECO:0000256" key="6">
    <source>
        <dbReference type="ARBA" id="ARBA00022723"/>
    </source>
</evidence>
<dbReference type="Pfam" id="PF00294">
    <property type="entry name" value="PfkB"/>
    <property type="match status" value="2"/>
</dbReference>
<dbReference type="SUPFAM" id="SSF48464">
    <property type="entry name" value="ENTH/VHS domain"/>
    <property type="match status" value="1"/>
</dbReference>
<dbReference type="CDD" id="cd03571">
    <property type="entry name" value="ENTH"/>
    <property type="match status" value="1"/>
</dbReference>
<reference evidence="16 17" key="1">
    <citation type="journal article" date="2024" name="Nat. Commun.">
        <title>Phylogenomics reveals the evolutionary origins of lichenization in chlorophyte algae.</title>
        <authorList>
            <person name="Puginier C."/>
            <person name="Libourel C."/>
            <person name="Otte J."/>
            <person name="Skaloud P."/>
            <person name="Haon M."/>
            <person name="Grisel S."/>
            <person name="Petersen M."/>
            <person name="Berrin J.G."/>
            <person name="Delaux P.M."/>
            <person name="Dal Grande F."/>
            <person name="Keller J."/>
        </authorList>
    </citation>
    <scope>NUCLEOTIDE SEQUENCE [LARGE SCALE GENOMIC DNA]</scope>
    <source>
        <strain evidence="16 17">SAG 2036</strain>
    </source>
</reference>
<evidence type="ECO:0000256" key="7">
    <source>
        <dbReference type="ARBA" id="ARBA00022771"/>
    </source>
</evidence>
<evidence type="ECO:0000256" key="4">
    <source>
        <dbReference type="ARBA" id="ARBA00022468"/>
    </source>
</evidence>
<evidence type="ECO:0000259" key="15">
    <source>
        <dbReference type="PROSITE" id="PS50942"/>
    </source>
</evidence>
<dbReference type="InterPro" id="IPR038508">
    <property type="entry name" value="ArfGAP_dom_sf"/>
</dbReference>
<dbReference type="InterPro" id="IPR001164">
    <property type="entry name" value="ArfGAP_dom"/>
</dbReference>
<sequence length="1250" mass="133105">MASVLMDSLGSDQLTEGAHLGGAPEIIALQAVAVVDHVCAVSQAQLEEAVGGDKAEIGGSRRVDLETVSRILASVGEFHFKAGGSAANTLRGLAAGFRVNCALVGARGSDEWGALFASSMKRAHVDTSKVRVVKGATGRCVILSCNGQRTMRTCFPDSSRFGSVLQPGDFDGAKWVYLSSYCLYRPGLLKEAVQMARDAGARVALDLGSFEVVRAFQAELQAILSSGDISCCFCNEDEARELLHHTSGDVIAEPAASGVKVVDATGAGDLFASGFLYGMVKGLGLRKSAQIGCLAGGAVVQTVGAEMSPANWQWLFARLHGEQAATRVRDSAAAVQGELLACYALIAKLGRGVVYYGSARLRSDSVHWERAKQLGHDVAQLLQCPTWSGGGPGMMQAASEGALQSGKAVAGIRISREAGTTVRTASYLPEANAVFCRFLSSRKVALVDAGVRASPSDKTAYIFLPGGLGTMDELFEIMTLLQLKKLGSKHPVPLILCNYDGFYDGLISFLSTCRALSLSSHSKPPGFTDTAVQKAKEASNWLKDYITAIKHGQYHPFTPLERLVREATRDQPWGPTGTLLAQLAEASFADDNCRIIVAVLQARMGRPPLKWRNIYKSLTVLEYLLKNGSQLCVSLTNSEVLFKLESLETFEYVSSEGKDQGINVRLRAQAIRALLRDTERLQNERAECAQKRRRYQGFSREQLSPLRQMADSPYQEAPAVTGESPYEPPGTLRRTRSAGESEASFPVNDTDSVMLTPRAVALHPGSSQIMGRGRRNAGETKGVTMEENKKHLAALRQLLQRAENRACADCGSSSAAGRPTWASINTGAFICMRCAGIHRGLGVHISKVRSCTLDTWLPEQVAFMAATGNGLANAYREAKLDPAQRPKADSADLATFIRRKYNGEWAEGEWPPPGANSSSMDYLPPGTPQPQSQGGPRPVRVPSFQASQARVSGEGAIESFCHNASQLEAALRASGAPVRKRSFDAGEFSVNASFANTPASLHAYSHRAGHSMSESVSSVIIHSSQPDHQRPITPLSVPDLMAFDSAPSTPAAAAAASSSMTSSSVMAPPQLGRQLTFEDEPQPDWGQAGATSTPAETAMVPYGANWQMQNAAPSVTGEPRQRPYAGIQPARGHAPQMQEASVAPAVQPMFNAPPAAERIWKSPQRNSAGTGTVVEDGAAGGLQDLVKAALADLQAPVKRDSSLLRKGPAPQPASLVELKRAQMSNGNSGSAPPQVQVHATSNGVNGHAMS</sequence>
<dbReference type="Gene3D" id="3.40.50.450">
    <property type="match status" value="1"/>
</dbReference>
<dbReference type="PROSITE" id="PS50942">
    <property type="entry name" value="ENTH"/>
    <property type="match status" value="1"/>
</dbReference>
<dbReference type="InterPro" id="IPR011611">
    <property type="entry name" value="PfkB_dom"/>
</dbReference>
<evidence type="ECO:0000256" key="13">
    <source>
        <dbReference type="SAM" id="MobiDB-lite"/>
    </source>
</evidence>
<dbReference type="SUPFAM" id="SSF102405">
    <property type="entry name" value="MCP/YpsA-like"/>
    <property type="match status" value="1"/>
</dbReference>
<protein>
    <recommendedName>
        <fullName evidence="18">Cytokinin riboside 5'-monophosphate phosphoribohydrolase</fullName>
    </recommendedName>
</protein>
<evidence type="ECO:0000256" key="8">
    <source>
        <dbReference type="ARBA" id="ARBA00022777"/>
    </source>
</evidence>
<feature type="domain" description="ENTH" evidence="15">
    <location>
        <begin position="552"/>
        <end position="685"/>
    </location>
</feature>
<gene>
    <name evidence="16" type="ORF">WJX73_002177</name>
</gene>
<dbReference type="InterPro" id="IPR013809">
    <property type="entry name" value="ENTH"/>
</dbReference>
<dbReference type="InterPro" id="IPR037278">
    <property type="entry name" value="ARFGAP/RecO"/>
</dbReference>
<evidence type="ECO:0000256" key="9">
    <source>
        <dbReference type="ARBA" id="ARBA00022833"/>
    </source>
</evidence>
<evidence type="ECO:0000256" key="2">
    <source>
        <dbReference type="ARBA" id="ARBA00010130"/>
    </source>
</evidence>
<evidence type="ECO:0000256" key="10">
    <source>
        <dbReference type="ARBA" id="ARBA00023329"/>
    </source>
</evidence>
<feature type="coiled-coil region" evidence="12">
    <location>
        <begin position="671"/>
        <end position="701"/>
    </location>
</feature>
<dbReference type="PRINTS" id="PR00405">
    <property type="entry name" value="REVINTRACTNG"/>
</dbReference>
<dbReference type="SUPFAM" id="SSF57863">
    <property type="entry name" value="ArfGap/RecO-like zinc finger"/>
    <property type="match status" value="1"/>
</dbReference>
<dbReference type="InterPro" id="IPR029056">
    <property type="entry name" value="Ribokinase-like"/>
</dbReference>
<dbReference type="GO" id="GO:0005096">
    <property type="term" value="F:GTPase activator activity"/>
    <property type="evidence" value="ECO:0007669"/>
    <property type="project" value="UniProtKB-KW"/>
</dbReference>
<keyword evidence="8" id="KW-0418">Kinase</keyword>
<dbReference type="CDD" id="cd01168">
    <property type="entry name" value="adenosine_kinase"/>
    <property type="match status" value="1"/>
</dbReference>
<keyword evidence="12" id="KW-0175">Coiled coil</keyword>
<dbReference type="InterPro" id="IPR031100">
    <property type="entry name" value="LOG_fam"/>
</dbReference>
<comment type="subcellular location">
    <subcellularLocation>
        <location evidence="1">Cytoplasmic vesicle</location>
        <location evidence="1">Clathrin-coated vesicle</location>
    </subcellularLocation>
</comment>
<dbReference type="GO" id="GO:0030136">
    <property type="term" value="C:clathrin-coated vesicle"/>
    <property type="evidence" value="ECO:0007669"/>
    <property type="project" value="UniProtKB-SubCell"/>
</dbReference>
<feature type="region of interest" description="Disordered" evidence="13">
    <location>
        <begin position="710"/>
        <end position="749"/>
    </location>
</feature>
<keyword evidence="10" id="KW-0968">Cytoplasmic vesicle</keyword>
<dbReference type="FunFam" id="1.25.40.90:FF:000006">
    <property type="entry name" value="Clathrin interactor 1"/>
    <property type="match status" value="1"/>
</dbReference>
<evidence type="ECO:0008006" key="18">
    <source>
        <dbReference type="Google" id="ProtNLM"/>
    </source>
</evidence>
<keyword evidence="6" id="KW-0479">Metal-binding</keyword>
<keyword evidence="7 11" id="KW-0863">Zinc-finger</keyword>
<dbReference type="CDD" id="cd08204">
    <property type="entry name" value="ArfGap"/>
    <property type="match status" value="1"/>
</dbReference>
<dbReference type="SMART" id="SM00105">
    <property type="entry name" value="ArfGap"/>
    <property type="match status" value="1"/>
</dbReference>
<keyword evidence="4" id="KW-0343">GTPase activation</keyword>
<evidence type="ECO:0000256" key="12">
    <source>
        <dbReference type="SAM" id="Coils"/>
    </source>
</evidence>
<evidence type="ECO:0000313" key="16">
    <source>
        <dbReference type="EMBL" id="KAK9805409.1"/>
    </source>
</evidence>
<keyword evidence="9" id="KW-0862">Zinc</keyword>
<dbReference type="Proteomes" id="UP001465755">
    <property type="component" value="Unassembled WGS sequence"/>
</dbReference>
<dbReference type="EMBL" id="JALJOQ010000043">
    <property type="protein sequence ID" value="KAK9805409.1"/>
    <property type="molecule type" value="Genomic_DNA"/>
</dbReference>
<feature type="compositionally biased region" description="Low complexity" evidence="13">
    <location>
        <begin position="929"/>
        <end position="938"/>
    </location>
</feature>
<proteinExistence type="inferred from homology"/>
<feature type="region of interest" description="Disordered" evidence="13">
    <location>
        <begin position="905"/>
        <end position="941"/>
    </location>
</feature>
<dbReference type="Gene3D" id="1.25.40.90">
    <property type="match status" value="1"/>
</dbReference>
<dbReference type="FunFam" id="1.10.220.150:FF:000009">
    <property type="entry name" value="stromal membrane-associated protein 1 isoform X1"/>
    <property type="match status" value="1"/>
</dbReference>
<comment type="similarity">
    <text evidence="2">Belongs to the epsin family.</text>
</comment>
<evidence type="ECO:0000256" key="1">
    <source>
        <dbReference type="ARBA" id="ARBA00004132"/>
    </source>
</evidence>
<organism evidence="16 17">
    <name type="scientific">Symbiochloris irregularis</name>
    <dbReference type="NCBI Taxonomy" id="706552"/>
    <lineage>
        <taxon>Eukaryota</taxon>
        <taxon>Viridiplantae</taxon>
        <taxon>Chlorophyta</taxon>
        <taxon>core chlorophytes</taxon>
        <taxon>Trebouxiophyceae</taxon>
        <taxon>Trebouxiales</taxon>
        <taxon>Trebouxiaceae</taxon>
        <taxon>Symbiochloris</taxon>
    </lineage>
</organism>
<feature type="compositionally biased region" description="Polar residues" evidence="13">
    <location>
        <begin position="1222"/>
        <end position="1244"/>
    </location>
</feature>
<evidence type="ECO:0000256" key="11">
    <source>
        <dbReference type="PROSITE-ProRule" id="PRU00288"/>
    </source>
</evidence>
<dbReference type="PANTHER" id="PTHR43320:SF1">
    <property type="entry name" value="OS01G0105900 PROTEIN"/>
    <property type="match status" value="1"/>
</dbReference>
<dbReference type="PANTHER" id="PTHR43320">
    <property type="entry name" value="SUGAR KINASE"/>
    <property type="match status" value="1"/>
</dbReference>
<comment type="caution">
    <text evidence="16">The sequence shown here is derived from an EMBL/GenBank/DDBJ whole genome shotgun (WGS) entry which is preliminary data.</text>
</comment>
<dbReference type="SUPFAM" id="SSF53613">
    <property type="entry name" value="Ribokinase-like"/>
    <property type="match status" value="1"/>
</dbReference>
<dbReference type="GO" id="GO:0016301">
    <property type="term" value="F:kinase activity"/>
    <property type="evidence" value="ECO:0007669"/>
    <property type="project" value="UniProtKB-KW"/>
</dbReference>